<keyword evidence="2" id="KW-1133">Transmembrane helix</keyword>
<dbReference type="AlphaFoldDB" id="A0A7W7RLZ4"/>
<keyword evidence="5" id="KW-1185">Reference proteome</keyword>
<feature type="chain" id="PRO_5031233437" description="LPXTG-motif cell wall-anchored protein" evidence="3">
    <location>
        <begin position="28"/>
        <end position="179"/>
    </location>
</feature>
<evidence type="ECO:0000256" key="3">
    <source>
        <dbReference type="SAM" id="SignalP"/>
    </source>
</evidence>
<sequence>MKRPLSGVTAAGLVSIAVASGTAAVYAADGRERPEPARNAAEDGVTTDSLDDSLAGYGVYSYQPAEDEDNAQSGADGQPGASDDEPAGSKGSQESGETTAAERPHAPPDTGTQDDAAPGERTAPEADPGERPGTGSAVAQTLPVTGGPPTVLAALGAAALTTGAALLGLARRLRYQPRH</sequence>
<evidence type="ECO:0008006" key="6">
    <source>
        <dbReference type="Google" id="ProtNLM"/>
    </source>
</evidence>
<reference evidence="4 5" key="1">
    <citation type="submission" date="2020-08" db="EMBL/GenBank/DDBJ databases">
        <title>Sequencing the genomes of 1000 actinobacteria strains.</title>
        <authorList>
            <person name="Klenk H.-P."/>
        </authorList>
    </citation>
    <scope>NUCLEOTIDE SEQUENCE [LARGE SCALE GENOMIC DNA]</scope>
    <source>
        <strain evidence="4 5">DSM 102030</strain>
    </source>
</reference>
<keyword evidence="2" id="KW-0472">Membrane</keyword>
<comment type="caution">
    <text evidence="4">The sequence shown here is derived from an EMBL/GenBank/DDBJ whole genome shotgun (WGS) entry which is preliminary data.</text>
</comment>
<gene>
    <name evidence="4" type="ORF">F4561_004833</name>
</gene>
<evidence type="ECO:0000313" key="4">
    <source>
        <dbReference type="EMBL" id="MBB4934013.1"/>
    </source>
</evidence>
<evidence type="ECO:0000256" key="2">
    <source>
        <dbReference type="SAM" id="Phobius"/>
    </source>
</evidence>
<evidence type="ECO:0000256" key="1">
    <source>
        <dbReference type="SAM" id="MobiDB-lite"/>
    </source>
</evidence>
<feature type="transmembrane region" description="Helical" evidence="2">
    <location>
        <begin position="151"/>
        <end position="170"/>
    </location>
</feature>
<dbReference type="Proteomes" id="UP000523007">
    <property type="component" value="Unassembled WGS sequence"/>
</dbReference>
<dbReference type="EMBL" id="JACHJT010000001">
    <property type="protein sequence ID" value="MBB4934013.1"/>
    <property type="molecule type" value="Genomic_DNA"/>
</dbReference>
<accession>A0A7W7RLZ4</accession>
<protein>
    <recommendedName>
        <fullName evidence="6">LPXTG-motif cell wall-anchored protein</fullName>
    </recommendedName>
</protein>
<feature type="region of interest" description="Disordered" evidence="1">
    <location>
        <begin position="27"/>
        <end position="148"/>
    </location>
</feature>
<name>A0A7W7RLZ4_9ACTN</name>
<keyword evidence="3" id="KW-0732">Signal</keyword>
<proteinExistence type="predicted"/>
<evidence type="ECO:0000313" key="5">
    <source>
        <dbReference type="Proteomes" id="UP000523007"/>
    </source>
</evidence>
<organism evidence="4 5">
    <name type="scientific">Lipingzhangella halophila</name>
    <dbReference type="NCBI Taxonomy" id="1783352"/>
    <lineage>
        <taxon>Bacteria</taxon>
        <taxon>Bacillati</taxon>
        <taxon>Actinomycetota</taxon>
        <taxon>Actinomycetes</taxon>
        <taxon>Streptosporangiales</taxon>
        <taxon>Nocardiopsidaceae</taxon>
        <taxon>Lipingzhangella</taxon>
    </lineage>
</organism>
<dbReference type="RefSeq" id="WP_184581732.1">
    <property type="nucleotide sequence ID" value="NZ_JACHJT010000001.1"/>
</dbReference>
<feature type="signal peptide" evidence="3">
    <location>
        <begin position="1"/>
        <end position="27"/>
    </location>
</feature>
<keyword evidence="2" id="KW-0812">Transmembrane</keyword>